<dbReference type="Pfam" id="PF00155">
    <property type="entry name" value="Aminotran_1_2"/>
    <property type="match status" value="1"/>
</dbReference>
<organism evidence="11 12">
    <name type="scientific">Porites lobata</name>
    <dbReference type="NCBI Taxonomy" id="104759"/>
    <lineage>
        <taxon>Eukaryota</taxon>
        <taxon>Metazoa</taxon>
        <taxon>Cnidaria</taxon>
        <taxon>Anthozoa</taxon>
        <taxon>Hexacorallia</taxon>
        <taxon>Scleractinia</taxon>
        <taxon>Fungiina</taxon>
        <taxon>Poritidae</taxon>
        <taxon>Porites</taxon>
    </lineage>
</organism>
<feature type="domain" description="Aminotransferase class I/classII large" evidence="10">
    <location>
        <begin position="112"/>
        <end position="428"/>
    </location>
</feature>
<comment type="subunit">
    <text evidence="2">Homodimer.</text>
</comment>
<evidence type="ECO:0000256" key="5">
    <source>
        <dbReference type="ARBA" id="ARBA00022898"/>
    </source>
</evidence>
<dbReference type="InterPro" id="IPR004839">
    <property type="entry name" value="Aminotransferase_I/II_large"/>
</dbReference>
<evidence type="ECO:0000313" key="11">
    <source>
        <dbReference type="EMBL" id="CAH3174539.1"/>
    </source>
</evidence>
<dbReference type="CDD" id="cd00609">
    <property type="entry name" value="AAT_like"/>
    <property type="match status" value="1"/>
</dbReference>
<comment type="catalytic activity">
    <reaction evidence="9">
        <text>L-alanine + 2-oxoglutarate = pyruvate + L-glutamate</text>
        <dbReference type="Rhea" id="RHEA:19453"/>
        <dbReference type="ChEBI" id="CHEBI:15361"/>
        <dbReference type="ChEBI" id="CHEBI:16810"/>
        <dbReference type="ChEBI" id="CHEBI:29985"/>
        <dbReference type="ChEBI" id="CHEBI:57972"/>
        <dbReference type="EC" id="2.6.1.2"/>
    </reaction>
</comment>
<keyword evidence="5" id="KW-0663">Pyridoxal phosphate</keyword>
<evidence type="ECO:0000313" key="12">
    <source>
        <dbReference type="Proteomes" id="UP001159405"/>
    </source>
</evidence>
<comment type="pathway">
    <text evidence="6">Amino-acid degradation; L-alanine degradation via transaminase pathway; pyruvate from L-alanine: step 1/1.</text>
</comment>
<evidence type="ECO:0000256" key="4">
    <source>
        <dbReference type="ARBA" id="ARBA00022679"/>
    </source>
</evidence>
<dbReference type="Gene3D" id="1.10.287.1970">
    <property type="match status" value="1"/>
</dbReference>
<reference evidence="11 12" key="1">
    <citation type="submission" date="2022-05" db="EMBL/GenBank/DDBJ databases">
        <authorList>
            <consortium name="Genoscope - CEA"/>
            <person name="William W."/>
        </authorList>
    </citation>
    <scope>NUCLEOTIDE SEQUENCE [LARGE SCALE GENOMIC DNA]</scope>
</reference>
<proteinExistence type="inferred from homology"/>
<dbReference type="PANTHER" id="PTHR11751:SF29">
    <property type="entry name" value="ALANINE TRANSAMINASE"/>
    <property type="match status" value="1"/>
</dbReference>
<evidence type="ECO:0000256" key="1">
    <source>
        <dbReference type="ARBA" id="ARBA00001933"/>
    </source>
</evidence>
<protein>
    <recommendedName>
        <fullName evidence="8">alanine transaminase</fullName>
        <ecNumber evidence="8">2.6.1.2</ecNumber>
    </recommendedName>
</protein>
<name>A0ABN8R5V3_9CNID</name>
<dbReference type="EC" id="2.6.1.2" evidence="8"/>
<evidence type="ECO:0000256" key="8">
    <source>
        <dbReference type="ARBA" id="ARBA00026106"/>
    </source>
</evidence>
<evidence type="ECO:0000256" key="3">
    <source>
        <dbReference type="ARBA" id="ARBA00022576"/>
    </source>
</evidence>
<dbReference type="Gene3D" id="3.40.640.10">
    <property type="entry name" value="Type I PLP-dependent aspartate aminotransferase-like (Major domain)"/>
    <property type="match status" value="1"/>
</dbReference>
<keyword evidence="4" id="KW-0808">Transferase</keyword>
<accession>A0ABN8R5V3</accession>
<dbReference type="Gene3D" id="3.90.1150.10">
    <property type="entry name" value="Aspartate Aminotransferase, domain 1"/>
    <property type="match status" value="1"/>
</dbReference>
<dbReference type="InterPro" id="IPR015421">
    <property type="entry name" value="PyrdxlP-dep_Trfase_major"/>
</dbReference>
<dbReference type="InterPro" id="IPR015424">
    <property type="entry name" value="PyrdxlP-dep_Trfase"/>
</dbReference>
<keyword evidence="12" id="KW-1185">Reference proteome</keyword>
<dbReference type="PANTHER" id="PTHR11751">
    <property type="entry name" value="ALANINE AMINOTRANSFERASE"/>
    <property type="match status" value="1"/>
</dbReference>
<evidence type="ECO:0000256" key="7">
    <source>
        <dbReference type="ARBA" id="ARBA00025785"/>
    </source>
</evidence>
<dbReference type="Proteomes" id="UP001159405">
    <property type="component" value="Unassembled WGS sequence"/>
</dbReference>
<comment type="caution">
    <text evidence="11">The sequence shown here is derived from an EMBL/GenBank/DDBJ whole genome shotgun (WGS) entry which is preliminary data.</text>
</comment>
<dbReference type="InterPro" id="IPR045088">
    <property type="entry name" value="ALAT1/2-like"/>
</dbReference>
<sequence length="456" mass="51244">MAAEEIITDKTIGHVYQNYATSRPWTDLRAHEIQRELKQAYSLGAKGKQLKSPSKVGQGVDWGLGLLRSLIFFLLFPAIKKQIEVIESLPFLYITFLACLLCPSLLEEPSYPQDIKEKARRILEATEQFSIGSYTDTSGLRIVREHVARFITKRDGYTADPDSIILTSGGASGIKIALDALSTGYFCSDEDRAGLMTPIPCFFHYPTWIKRLNLYQIPYYLDEDNDWALDIHELQRALNESKPHCRPRGLVLINPGNPTGQVLSYDNIKEVIKFCAREKLVLFADEVYQETVFTNEVQFHSCKKVLRDLGPEYNKFQLMSINSASKGFYGECGLRGAYIELVGFSKEVLFQVKRYCSPPCTVPSSIAQAAVSAICNPPQPGDESYETFIKEKMAILDSYQRKAKITTKMLNSLKDVSCNPVTGSLYAFPKVILPQKAVEEAKLKIVHLTNSTAGRC</sequence>
<gene>
    <name evidence="11" type="ORF">PLOB_00015256</name>
</gene>
<dbReference type="SUPFAM" id="SSF53383">
    <property type="entry name" value="PLP-dependent transferases"/>
    <property type="match status" value="1"/>
</dbReference>
<evidence type="ECO:0000256" key="2">
    <source>
        <dbReference type="ARBA" id="ARBA00011738"/>
    </source>
</evidence>
<comment type="cofactor">
    <cofactor evidence="1">
        <name>pyridoxal 5'-phosphate</name>
        <dbReference type="ChEBI" id="CHEBI:597326"/>
    </cofactor>
</comment>
<comment type="similarity">
    <text evidence="7">Belongs to the class-I pyridoxal-phosphate-dependent aminotransferase family. Alanine aminotransferase subfamily.</text>
</comment>
<keyword evidence="3" id="KW-0032">Aminotransferase</keyword>
<evidence type="ECO:0000256" key="9">
    <source>
        <dbReference type="ARBA" id="ARBA00047412"/>
    </source>
</evidence>
<dbReference type="InterPro" id="IPR015422">
    <property type="entry name" value="PyrdxlP-dep_Trfase_small"/>
</dbReference>
<evidence type="ECO:0000259" key="10">
    <source>
        <dbReference type="Pfam" id="PF00155"/>
    </source>
</evidence>
<dbReference type="EMBL" id="CALNXK010000191">
    <property type="protein sequence ID" value="CAH3174539.1"/>
    <property type="molecule type" value="Genomic_DNA"/>
</dbReference>
<evidence type="ECO:0000256" key="6">
    <source>
        <dbReference type="ARBA" id="ARBA00025708"/>
    </source>
</evidence>